<dbReference type="Pfam" id="PF05724">
    <property type="entry name" value="TPMT"/>
    <property type="match status" value="1"/>
</dbReference>
<keyword evidence="1" id="KW-0489">Methyltransferase</keyword>
<dbReference type="Gene3D" id="3.40.50.150">
    <property type="entry name" value="Vaccinia Virus protein VP39"/>
    <property type="match status" value="1"/>
</dbReference>
<dbReference type="AlphaFoldDB" id="A0A4Q5J6G0"/>
<keyword evidence="5" id="KW-1185">Reference proteome</keyword>
<reference evidence="4 5" key="1">
    <citation type="submission" date="2019-01" db="EMBL/GenBank/DDBJ databases">
        <title>Nocardioides guangzhouensis sp. nov., an actinobacterium isolated from soil.</title>
        <authorList>
            <person name="Fu Y."/>
            <person name="Cai Y."/>
            <person name="Lin Z."/>
            <person name="Chen P."/>
        </authorList>
    </citation>
    <scope>NUCLEOTIDE SEQUENCE [LARGE SCALE GENOMIC DNA]</scope>
    <source>
        <strain evidence="4 5">NBRC 105384</strain>
    </source>
</reference>
<dbReference type="GO" id="GO:0032259">
    <property type="term" value="P:methylation"/>
    <property type="evidence" value="ECO:0007669"/>
    <property type="project" value="UniProtKB-KW"/>
</dbReference>
<keyword evidence="3" id="KW-0949">S-adenosyl-L-methionine</keyword>
<name>A0A4Q5J6G0_9ACTN</name>
<dbReference type="InterPro" id="IPR008854">
    <property type="entry name" value="TPMT"/>
</dbReference>
<organism evidence="4 5">
    <name type="scientific">Nocardioides iriomotensis</name>
    <dbReference type="NCBI Taxonomy" id="715784"/>
    <lineage>
        <taxon>Bacteria</taxon>
        <taxon>Bacillati</taxon>
        <taxon>Actinomycetota</taxon>
        <taxon>Actinomycetes</taxon>
        <taxon>Propionibacteriales</taxon>
        <taxon>Nocardioidaceae</taxon>
        <taxon>Nocardioides</taxon>
    </lineage>
</organism>
<evidence type="ECO:0008006" key="6">
    <source>
        <dbReference type="Google" id="ProtNLM"/>
    </source>
</evidence>
<protein>
    <recommendedName>
        <fullName evidence="6">Class I SAM-dependent methyltransferase</fullName>
    </recommendedName>
</protein>
<dbReference type="EMBL" id="SDPU01000012">
    <property type="protein sequence ID" value="RYU14114.1"/>
    <property type="molecule type" value="Genomic_DNA"/>
</dbReference>
<gene>
    <name evidence="4" type="ORF">ETU37_04185</name>
</gene>
<evidence type="ECO:0000256" key="2">
    <source>
        <dbReference type="ARBA" id="ARBA00022679"/>
    </source>
</evidence>
<proteinExistence type="predicted"/>
<comment type="caution">
    <text evidence="4">The sequence shown here is derived from an EMBL/GenBank/DDBJ whole genome shotgun (WGS) entry which is preliminary data.</text>
</comment>
<dbReference type="Proteomes" id="UP000291189">
    <property type="component" value="Unassembled WGS sequence"/>
</dbReference>
<keyword evidence="2" id="KW-0808">Transferase</keyword>
<evidence type="ECO:0000313" key="4">
    <source>
        <dbReference type="EMBL" id="RYU14114.1"/>
    </source>
</evidence>
<evidence type="ECO:0000256" key="3">
    <source>
        <dbReference type="ARBA" id="ARBA00022691"/>
    </source>
</evidence>
<accession>A0A4Q5J6G0</accession>
<evidence type="ECO:0000313" key="5">
    <source>
        <dbReference type="Proteomes" id="UP000291189"/>
    </source>
</evidence>
<dbReference type="InterPro" id="IPR029063">
    <property type="entry name" value="SAM-dependent_MTases_sf"/>
</dbReference>
<evidence type="ECO:0000256" key="1">
    <source>
        <dbReference type="ARBA" id="ARBA00022603"/>
    </source>
</evidence>
<dbReference type="GO" id="GO:0008757">
    <property type="term" value="F:S-adenosylmethionine-dependent methyltransferase activity"/>
    <property type="evidence" value="ECO:0007669"/>
    <property type="project" value="InterPro"/>
</dbReference>
<dbReference type="OrthoDB" id="3780655at2"/>
<dbReference type="SUPFAM" id="SSF53335">
    <property type="entry name" value="S-adenosyl-L-methionine-dependent methyltransferases"/>
    <property type="match status" value="1"/>
</dbReference>
<sequence>MRTPRRNVNTIAPAAVRTRPTATPVRPVSDRAHHDYWDHFYAGAVSADVPEEPSDFATWVARRLPAHQPIVEAGFGTARDALWLAGRGHPVLGLDFSENAVAHANDTARRRAVPALFDLLDLGDAAAVRAATRRLVRVRGPRAVYGRFLLHSLEGEGRAHFLGLARRLLLDGGELLLEFRTGLDVGGHHLFGDDHFRAYLDPDVVVAEIEALGGEVVAREEGRGLAVYRSEDPHVARLVATFAA</sequence>